<dbReference type="PANTHER" id="PTHR48079:SF6">
    <property type="entry name" value="NAD(P)-BINDING DOMAIN-CONTAINING PROTEIN-RELATED"/>
    <property type="match status" value="1"/>
</dbReference>
<proteinExistence type="predicted"/>
<reference evidence="2 3" key="1">
    <citation type="submission" date="2016-11" db="EMBL/GenBank/DDBJ databases">
        <authorList>
            <person name="Jaros S."/>
            <person name="Januszkiewicz K."/>
            <person name="Wedrychowicz H."/>
        </authorList>
    </citation>
    <scope>NUCLEOTIDE SEQUENCE [LARGE SCALE GENOMIC DNA]</scope>
    <source>
        <strain evidence="2 3">DSM 46144</strain>
    </source>
</reference>
<evidence type="ECO:0000313" key="2">
    <source>
        <dbReference type="EMBL" id="SHN47713.1"/>
    </source>
</evidence>
<dbReference type="STRING" id="134849.SAMN05443668_12716"/>
<dbReference type="InterPro" id="IPR001509">
    <property type="entry name" value="Epimerase_deHydtase"/>
</dbReference>
<dbReference type="Gene3D" id="3.40.50.720">
    <property type="entry name" value="NAD(P)-binding Rossmann-like Domain"/>
    <property type="match status" value="2"/>
</dbReference>
<keyword evidence="3" id="KW-1185">Reference proteome</keyword>
<dbReference type="AlphaFoldDB" id="A0A1M7RN33"/>
<dbReference type="Pfam" id="PF01370">
    <property type="entry name" value="Epimerase"/>
    <property type="match status" value="1"/>
</dbReference>
<dbReference type="RefSeq" id="WP_073265838.1">
    <property type="nucleotide sequence ID" value="NZ_FRCS01000027.1"/>
</dbReference>
<dbReference type="InterPro" id="IPR051783">
    <property type="entry name" value="NAD(P)-dependent_oxidoreduct"/>
</dbReference>
<dbReference type="Proteomes" id="UP000184440">
    <property type="component" value="Unassembled WGS sequence"/>
</dbReference>
<dbReference type="PANTHER" id="PTHR48079">
    <property type="entry name" value="PROTEIN YEEZ"/>
    <property type="match status" value="1"/>
</dbReference>
<protein>
    <submittedName>
        <fullName evidence="2">NAD dependent epimerase/dehydratase family protein</fullName>
    </submittedName>
</protein>
<gene>
    <name evidence="2" type="ORF">SAMN05443668_12716</name>
</gene>
<sequence>MHVLVLGATGYLGSAAVDRLVDAGHRVTAVSRSGGGAGPVPAADRVPTTAAELAGPGAAGRVTALPTDRVTADRVTADAADRAAAVAADPGTAAAADPGTAAAADPGTAVAADPGTADAADRAAAVAADPGTAAAADPGTAAAADRVTAAAADRVTAVATGRAAAAAADRVTAVAADLTDPGAIAALVTEDVDAVLHTAAPLGDADLPLVDALVDALAGSGRPLVWTSGIWVLGRTGDTPADESTPVAPIVITGPRAQVEERVLAAASRNIRTVVLRPGVVHGRGTGIPAMLVSWARELGHGRWVAPADAPATGGVAADGLASAADADGLAAADGLAGAASANGVAGADGAASADGARGVSGGRGTAAGPRWPLVHVDDLADLYLRALTGADAQGLLHAVAEPGVPAAELARAAAVGAGVEPTAVPWPEEKAAVELGAPFAEALALDQVITAERARALGWTPTRPSAVKDLATGSYAATPERTR</sequence>
<accession>A0A1M7RN33</accession>
<dbReference type="EMBL" id="FRCS01000027">
    <property type="protein sequence ID" value="SHN47713.1"/>
    <property type="molecule type" value="Genomic_DNA"/>
</dbReference>
<name>A0A1M7RN33_9ACTN</name>
<dbReference type="InterPro" id="IPR036291">
    <property type="entry name" value="NAD(P)-bd_dom_sf"/>
</dbReference>
<feature type="domain" description="NAD-dependent epimerase/dehydratase" evidence="1">
    <location>
        <begin position="3"/>
        <end position="34"/>
    </location>
</feature>
<evidence type="ECO:0000259" key="1">
    <source>
        <dbReference type="Pfam" id="PF01370"/>
    </source>
</evidence>
<evidence type="ECO:0000313" key="3">
    <source>
        <dbReference type="Proteomes" id="UP000184440"/>
    </source>
</evidence>
<dbReference type="GO" id="GO:0005737">
    <property type="term" value="C:cytoplasm"/>
    <property type="evidence" value="ECO:0007669"/>
    <property type="project" value="TreeGrafter"/>
</dbReference>
<dbReference type="GO" id="GO:0004029">
    <property type="term" value="F:aldehyde dehydrogenase (NAD+) activity"/>
    <property type="evidence" value="ECO:0007669"/>
    <property type="project" value="TreeGrafter"/>
</dbReference>
<organism evidence="2 3">
    <name type="scientific">Cryptosporangium aurantiacum</name>
    <dbReference type="NCBI Taxonomy" id="134849"/>
    <lineage>
        <taxon>Bacteria</taxon>
        <taxon>Bacillati</taxon>
        <taxon>Actinomycetota</taxon>
        <taxon>Actinomycetes</taxon>
        <taxon>Cryptosporangiales</taxon>
        <taxon>Cryptosporangiaceae</taxon>
        <taxon>Cryptosporangium</taxon>
    </lineage>
</organism>
<dbReference type="SUPFAM" id="SSF51735">
    <property type="entry name" value="NAD(P)-binding Rossmann-fold domains"/>
    <property type="match status" value="2"/>
</dbReference>